<feature type="compositionally biased region" description="Polar residues" evidence="1">
    <location>
        <begin position="1"/>
        <end position="11"/>
    </location>
</feature>
<evidence type="ECO:0000313" key="2">
    <source>
        <dbReference type="EMBL" id="CAG6448774.1"/>
    </source>
</evidence>
<proteinExistence type="predicted"/>
<feature type="compositionally biased region" description="Basic residues" evidence="1">
    <location>
        <begin position="38"/>
        <end position="47"/>
    </location>
</feature>
<evidence type="ECO:0000256" key="1">
    <source>
        <dbReference type="SAM" id="MobiDB-lite"/>
    </source>
</evidence>
<feature type="compositionally biased region" description="Basic and acidic residues" evidence="1">
    <location>
        <begin position="15"/>
        <end position="24"/>
    </location>
</feature>
<organism evidence="2">
    <name type="scientific">Culex pipiens</name>
    <name type="common">House mosquito</name>
    <dbReference type="NCBI Taxonomy" id="7175"/>
    <lineage>
        <taxon>Eukaryota</taxon>
        <taxon>Metazoa</taxon>
        <taxon>Ecdysozoa</taxon>
        <taxon>Arthropoda</taxon>
        <taxon>Hexapoda</taxon>
        <taxon>Insecta</taxon>
        <taxon>Pterygota</taxon>
        <taxon>Neoptera</taxon>
        <taxon>Endopterygota</taxon>
        <taxon>Diptera</taxon>
        <taxon>Nematocera</taxon>
        <taxon>Culicoidea</taxon>
        <taxon>Culicidae</taxon>
        <taxon>Culicinae</taxon>
        <taxon>Culicini</taxon>
        <taxon>Culex</taxon>
        <taxon>Culex</taxon>
    </lineage>
</organism>
<sequence length="118" mass="13378">MCPTCTQTLGSSHPDGSRPRHRMDASTTLTTTRELPRGRTRVSRPCRRAYSSSSPAWRPCSTPVRKPCSVPPSRHQRHPVTTAIRPTTITTTTTAWYFQIRSKCRMNRRCHRPAASQC</sequence>
<name>A0A8D8A3Q7_CULPI</name>
<accession>A0A8D8A3Q7</accession>
<reference evidence="2" key="1">
    <citation type="submission" date="2021-05" db="EMBL/GenBank/DDBJ databases">
        <authorList>
            <person name="Alioto T."/>
            <person name="Alioto T."/>
            <person name="Gomez Garrido J."/>
        </authorList>
    </citation>
    <scope>NUCLEOTIDE SEQUENCE</scope>
</reference>
<feature type="region of interest" description="Disordered" evidence="1">
    <location>
        <begin position="1"/>
        <end position="84"/>
    </location>
</feature>
<dbReference type="EMBL" id="HBUE01011765">
    <property type="protein sequence ID" value="CAG6448774.1"/>
    <property type="molecule type" value="Transcribed_RNA"/>
</dbReference>
<protein>
    <submittedName>
        <fullName evidence="2">(northern house mosquito) hypothetical protein</fullName>
    </submittedName>
</protein>
<dbReference type="AlphaFoldDB" id="A0A8D8A3Q7"/>